<dbReference type="PIRSF" id="PIRSF007663">
    <property type="entry name" value="UCP007663"/>
    <property type="match status" value="1"/>
</dbReference>
<dbReference type="InterPro" id="IPR027414">
    <property type="entry name" value="GH95_N_dom"/>
</dbReference>
<dbReference type="InterPro" id="IPR016518">
    <property type="entry name" value="Alpha-L-fucosidase"/>
</dbReference>
<dbReference type="EMBL" id="FOKK01000011">
    <property type="protein sequence ID" value="SFB46011.1"/>
    <property type="molecule type" value="Genomic_DNA"/>
</dbReference>
<evidence type="ECO:0000259" key="4">
    <source>
        <dbReference type="Pfam" id="PF22124"/>
    </source>
</evidence>
<dbReference type="InterPro" id="IPR054363">
    <property type="entry name" value="GH95_cat"/>
</dbReference>
<dbReference type="OrthoDB" id="9802600at2"/>
<evidence type="ECO:0000313" key="6">
    <source>
        <dbReference type="Proteomes" id="UP000198790"/>
    </source>
</evidence>
<dbReference type="PANTHER" id="PTHR31084:SF0">
    <property type="entry name" value="ALPHA-L-FUCOSIDASE 2"/>
    <property type="match status" value="1"/>
</dbReference>
<protein>
    <submittedName>
        <fullName evidence="5">Alpha-L-fucosidase 2</fullName>
    </submittedName>
</protein>
<organism evidence="5 6">
    <name type="scientific">Algoriphagus aquimarinus</name>
    <dbReference type="NCBI Taxonomy" id="237018"/>
    <lineage>
        <taxon>Bacteria</taxon>
        <taxon>Pseudomonadati</taxon>
        <taxon>Bacteroidota</taxon>
        <taxon>Cytophagia</taxon>
        <taxon>Cytophagales</taxon>
        <taxon>Cyclobacteriaceae</taxon>
        <taxon>Algoriphagus</taxon>
    </lineage>
</organism>
<name>A0A1I1B6V9_9BACT</name>
<keyword evidence="1" id="KW-0732">Signal</keyword>
<keyword evidence="6" id="KW-1185">Reference proteome</keyword>
<reference evidence="5 6" key="1">
    <citation type="submission" date="2016-10" db="EMBL/GenBank/DDBJ databases">
        <authorList>
            <person name="de Groot N.N."/>
        </authorList>
    </citation>
    <scope>NUCLEOTIDE SEQUENCE [LARGE SCALE GENOMIC DNA]</scope>
    <source>
        <strain evidence="5 6">DSM 23399</strain>
    </source>
</reference>
<evidence type="ECO:0000259" key="2">
    <source>
        <dbReference type="Pfam" id="PF14498"/>
    </source>
</evidence>
<feature type="domain" description="Alpha fucosidase A-like C-terminal" evidence="3">
    <location>
        <begin position="700"/>
        <end position="763"/>
    </location>
</feature>
<dbReference type="InterPro" id="IPR049053">
    <property type="entry name" value="AFCA-like_C"/>
</dbReference>
<dbReference type="GO" id="GO:0005975">
    <property type="term" value="P:carbohydrate metabolic process"/>
    <property type="evidence" value="ECO:0007669"/>
    <property type="project" value="InterPro"/>
</dbReference>
<accession>A0A1I1B6V9</accession>
<dbReference type="AlphaFoldDB" id="A0A1I1B6V9"/>
<feature type="signal peptide" evidence="1">
    <location>
        <begin position="1"/>
        <end position="20"/>
    </location>
</feature>
<gene>
    <name evidence="5" type="ORF">SAMN04489723_11175</name>
</gene>
<feature type="chain" id="PRO_5011721414" evidence="1">
    <location>
        <begin position="21"/>
        <end position="778"/>
    </location>
</feature>
<evidence type="ECO:0000256" key="1">
    <source>
        <dbReference type="SAM" id="SignalP"/>
    </source>
</evidence>
<evidence type="ECO:0000313" key="5">
    <source>
        <dbReference type="EMBL" id="SFB46011.1"/>
    </source>
</evidence>
<dbReference type="Proteomes" id="UP000198790">
    <property type="component" value="Unassembled WGS sequence"/>
</dbReference>
<dbReference type="SUPFAM" id="SSF48208">
    <property type="entry name" value="Six-hairpin glycosidases"/>
    <property type="match status" value="1"/>
</dbReference>
<dbReference type="Pfam" id="PF14498">
    <property type="entry name" value="Glyco_hyd_65N_2"/>
    <property type="match status" value="1"/>
</dbReference>
<feature type="domain" description="Glycosyl hydrolase family 95 N-terminal" evidence="2">
    <location>
        <begin position="26"/>
        <end position="272"/>
    </location>
</feature>
<dbReference type="GO" id="GO:0004560">
    <property type="term" value="F:alpha-L-fucosidase activity"/>
    <property type="evidence" value="ECO:0007669"/>
    <property type="project" value="InterPro"/>
</dbReference>
<dbReference type="STRING" id="237018.SAMN04489723_11175"/>
<proteinExistence type="predicted"/>
<dbReference type="Pfam" id="PF21307">
    <property type="entry name" value="Glyco_hydro_95_C"/>
    <property type="match status" value="1"/>
</dbReference>
<dbReference type="Pfam" id="PF22124">
    <property type="entry name" value="Glyco_hydro_95_cat"/>
    <property type="match status" value="1"/>
</dbReference>
<dbReference type="InterPro" id="IPR012341">
    <property type="entry name" value="6hp_glycosidase-like_sf"/>
</dbReference>
<dbReference type="Gene3D" id="1.50.10.10">
    <property type="match status" value="1"/>
</dbReference>
<dbReference type="InterPro" id="IPR008928">
    <property type="entry name" value="6-hairpin_glycosidase_sf"/>
</dbReference>
<evidence type="ECO:0000259" key="3">
    <source>
        <dbReference type="Pfam" id="PF21307"/>
    </source>
</evidence>
<dbReference type="PANTHER" id="PTHR31084">
    <property type="entry name" value="ALPHA-L-FUCOSIDASE 2"/>
    <property type="match status" value="1"/>
</dbReference>
<feature type="domain" description="Glycosyl hydrolase family 95 catalytic" evidence="4">
    <location>
        <begin position="293"/>
        <end position="698"/>
    </location>
</feature>
<dbReference type="RefSeq" id="WP_092898759.1">
    <property type="nucleotide sequence ID" value="NZ_FOKK01000011.1"/>
</dbReference>
<sequence length="778" mass="87066">MKKLLLSTLLTLALYNFTLAQSSSILWYNQPAVEWEEALPVGNGRLGAMVMGLPGQEHLQLNEDSLWPGGYDDWGLADGKRADLDQIRAYLLAGENKKSDSLLVLKFSRKGVTRSHQTMGDLWFNFDWIETKNYRRSLNLETATVLTQFISEGYEVSQEVIASVPDDALVIRFKTTHPKGFNGQITMSRPLDNGFATAKTKALNDSQLEMSGMVTQRGGQLDSKPIEILNGVKFRTLLFAQNQSGDISTSDSSLVISGAKEFTLKLVSETSFYHEDFEAEAERQLEKIQLKSWGQILHSHQSEYASWFERMSLQLGADIPDNIASDERISRVKNGEVDLHLEKLLFDYGRYLLISSSRPGTNPANLQGLWNKHIAAPWNADYHVNINLQMNYWPADVTNLSGLNQPLFDFIDGVIENGKSAAKDNFDMAGSMVPHTTDLWQVAFLRAATAYWGSWIGAGGWIGRHYWEYYLFTQDKKFLEERTYPALEAISAFYSDWLVEYPKDGTLVSSPSTSPENQFINAKGETVASTMGAAMDQQIIADVFSNYLKASELLGKDTPLRRKVTAQLGNLRPGVQIAEDGRILEWDQPYEESEKGHRHMSHLYAFHPGDAITFSATPEAFAAVRKTLEFRLANGGAGTGWSRAWLINFSARLLDGEMAHEHIQKLLSQSLYTNLFDGHPPFQIDGNFGYTAGVAEMLIQSHETGMIRLLPALPKAWASGSVKGLKARGNYTIDMTWADGELKTCRIHAGKSGKVMVYYDGSEMDLDLEKGQSFEIEL</sequence>